<proteinExistence type="predicted"/>
<dbReference type="OrthoDB" id="6337508at2759"/>
<dbReference type="EMBL" id="GL732636">
    <property type="protein sequence ID" value="EFX69498.1"/>
    <property type="molecule type" value="Genomic_DNA"/>
</dbReference>
<evidence type="ECO:0000313" key="2">
    <source>
        <dbReference type="Proteomes" id="UP000000305"/>
    </source>
</evidence>
<dbReference type="KEGG" id="dpx:DAPPUDRAFT_300930"/>
<organism evidence="1 2">
    <name type="scientific">Daphnia pulex</name>
    <name type="common">Water flea</name>
    <dbReference type="NCBI Taxonomy" id="6669"/>
    <lineage>
        <taxon>Eukaryota</taxon>
        <taxon>Metazoa</taxon>
        <taxon>Ecdysozoa</taxon>
        <taxon>Arthropoda</taxon>
        <taxon>Crustacea</taxon>
        <taxon>Branchiopoda</taxon>
        <taxon>Diplostraca</taxon>
        <taxon>Cladocera</taxon>
        <taxon>Anomopoda</taxon>
        <taxon>Daphniidae</taxon>
        <taxon>Daphnia</taxon>
    </lineage>
</organism>
<dbReference type="InParanoid" id="E9HFI6"/>
<dbReference type="Proteomes" id="UP000000305">
    <property type="component" value="Unassembled WGS sequence"/>
</dbReference>
<dbReference type="PhylomeDB" id="E9HFI6"/>
<reference evidence="1 2" key="1">
    <citation type="journal article" date="2011" name="Science">
        <title>The ecoresponsive genome of Daphnia pulex.</title>
        <authorList>
            <person name="Colbourne J.K."/>
            <person name="Pfrender M.E."/>
            <person name="Gilbert D."/>
            <person name="Thomas W.K."/>
            <person name="Tucker A."/>
            <person name="Oakley T.H."/>
            <person name="Tokishita S."/>
            <person name="Aerts A."/>
            <person name="Arnold G.J."/>
            <person name="Basu M.K."/>
            <person name="Bauer D.J."/>
            <person name="Caceres C.E."/>
            <person name="Carmel L."/>
            <person name="Casola C."/>
            <person name="Choi J.H."/>
            <person name="Detter J.C."/>
            <person name="Dong Q."/>
            <person name="Dusheyko S."/>
            <person name="Eads B.D."/>
            <person name="Frohlich T."/>
            <person name="Geiler-Samerotte K.A."/>
            <person name="Gerlach D."/>
            <person name="Hatcher P."/>
            <person name="Jogdeo S."/>
            <person name="Krijgsveld J."/>
            <person name="Kriventseva E.V."/>
            <person name="Kultz D."/>
            <person name="Laforsch C."/>
            <person name="Lindquist E."/>
            <person name="Lopez J."/>
            <person name="Manak J.R."/>
            <person name="Muller J."/>
            <person name="Pangilinan J."/>
            <person name="Patwardhan R.P."/>
            <person name="Pitluck S."/>
            <person name="Pritham E.J."/>
            <person name="Rechtsteiner A."/>
            <person name="Rho M."/>
            <person name="Rogozin I.B."/>
            <person name="Sakarya O."/>
            <person name="Salamov A."/>
            <person name="Schaack S."/>
            <person name="Shapiro H."/>
            <person name="Shiga Y."/>
            <person name="Skalitzky C."/>
            <person name="Smith Z."/>
            <person name="Souvorov A."/>
            <person name="Sung W."/>
            <person name="Tang Z."/>
            <person name="Tsuchiya D."/>
            <person name="Tu H."/>
            <person name="Vos H."/>
            <person name="Wang M."/>
            <person name="Wolf Y.I."/>
            <person name="Yamagata H."/>
            <person name="Yamada T."/>
            <person name="Ye Y."/>
            <person name="Shaw J.R."/>
            <person name="Andrews J."/>
            <person name="Crease T.J."/>
            <person name="Tang H."/>
            <person name="Lucas S.M."/>
            <person name="Robertson H.M."/>
            <person name="Bork P."/>
            <person name="Koonin E.V."/>
            <person name="Zdobnov E.M."/>
            <person name="Grigoriev I.V."/>
            <person name="Lynch M."/>
            <person name="Boore J.L."/>
        </authorList>
    </citation>
    <scope>NUCLEOTIDE SEQUENCE [LARGE SCALE GENOMIC DNA]</scope>
</reference>
<keyword evidence="2" id="KW-1185">Reference proteome</keyword>
<gene>
    <name evidence="1" type="ORF">DAPPUDRAFT_300930</name>
</gene>
<sequence>MTASKCISLFGTCCGTEPAIDKANEDPRKMKSSALCYTCYNSNISVKCTDDLLKTEDSLGAESCQRLGGVCCDATSNGGSAFNAEEYLYNHGSQTCNYCYSGIPQVSG</sequence>
<dbReference type="HOGENOM" id="CLU_2199551_0_0_1"/>
<name>E9HFI6_DAPPU</name>
<protein>
    <submittedName>
        <fullName evidence="1">Uncharacterized protein</fullName>
    </submittedName>
</protein>
<evidence type="ECO:0000313" key="1">
    <source>
        <dbReference type="EMBL" id="EFX69498.1"/>
    </source>
</evidence>
<dbReference type="AlphaFoldDB" id="E9HFI6"/>
<accession>E9HFI6</accession>